<dbReference type="Proteomes" id="UP001415857">
    <property type="component" value="Unassembled WGS sequence"/>
</dbReference>
<proteinExistence type="predicted"/>
<dbReference type="EMBL" id="JBBPBK010000154">
    <property type="protein sequence ID" value="KAK9266382.1"/>
    <property type="molecule type" value="Genomic_DNA"/>
</dbReference>
<evidence type="ECO:0000313" key="1">
    <source>
        <dbReference type="EMBL" id="KAK9266382.1"/>
    </source>
</evidence>
<accession>A0AAP0QYT6</accession>
<protein>
    <submittedName>
        <fullName evidence="1">Uncharacterized protein</fullName>
    </submittedName>
</protein>
<evidence type="ECO:0000313" key="2">
    <source>
        <dbReference type="Proteomes" id="UP001415857"/>
    </source>
</evidence>
<gene>
    <name evidence="1" type="ORF">L1049_027284</name>
</gene>
<keyword evidence="2" id="KW-1185">Reference proteome</keyword>
<dbReference type="AlphaFoldDB" id="A0AAP0QYT6"/>
<comment type="caution">
    <text evidence="1">The sequence shown here is derived from an EMBL/GenBank/DDBJ whole genome shotgun (WGS) entry which is preliminary data.</text>
</comment>
<reference evidence="1 2" key="1">
    <citation type="journal article" date="2024" name="Plant J.">
        <title>Genome sequences and population genomics reveal climatic adaptation and genomic divergence between two closely related sweetgum species.</title>
        <authorList>
            <person name="Xu W.Q."/>
            <person name="Ren C.Q."/>
            <person name="Zhang X.Y."/>
            <person name="Comes H.P."/>
            <person name="Liu X.H."/>
            <person name="Li Y.G."/>
            <person name="Kettle C.J."/>
            <person name="Jalonen R."/>
            <person name="Gaisberger H."/>
            <person name="Ma Y.Z."/>
            <person name="Qiu Y.X."/>
        </authorList>
    </citation>
    <scope>NUCLEOTIDE SEQUENCE [LARGE SCALE GENOMIC DNA]</scope>
    <source>
        <strain evidence="1">Hangzhou</strain>
    </source>
</reference>
<organism evidence="1 2">
    <name type="scientific">Liquidambar formosana</name>
    <name type="common">Formosan gum</name>
    <dbReference type="NCBI Taxonomy" id="63359"/>
    <lineage>
        <taxon>Eukaryota</taxon>
        <taxon>Viridiplantae</taxon>
        <taxon>Streptophyta</taxon>
        <taxon>Embryophyta</taxon>
        <taxon>Tracheophyta</taxon>
        <taxon>Spermatophyta</taxon>
        <taxon>Magnoliopsida</taxon>
        <taxon>eudicotyledons</taxon>
        <taxon>Gunneridae</taxon>
        <taxon>Pentapetalae</taxon>
        <taxon>Saxifragales</taxon>
        <taxon>Altingiaceae</taxon>
        <taxon>Liquidambar</taxon>
    </lineage>
</organism>
<name>A0AAP0QYT6_LIQFO</name>
<sequence>MAAHPSRLLHLHGVTRQTTLPLVCRCSLMQHRWYRQQPLLLIWYGNANVWKIFTDLFDYFPLTALDYR</sequence>